<dbReference type="PANTHER" id="PTHR30327">
    <property type="entry name" value="UNCHARACTERIZED PROTEIN YQGE"/>
    <property type="match status" value="1"/>
</dbReference>
<evidence type="ECO:0000256" key="1">
    <source>
        <dbReference type="ARBA" id="ARBA00009600"/>
    </source>
</evidence>
<dbReference type="SUPFAM" id="SSF143456">
    <property type="entry name" value="VC0467-like"/>
    <property type="match status" value="1"/>
</dbReference>
<name>A0ABU7LNW3_9PROT</name>
<dbReference type="EMBL" id="JAZDRP010000002">
    <property type="protein sequence ID" value="MEE2525301.1"/>
    <property type="molecule type" value="Genomic_DNA"/>
</dbReference>
<dbReference type="Gene3D" id="3.40.1740.10">
    <property type="entry name" value="VC0467-like"/>
    <property type="match status" value="1"/>
</dbReference>
<evidence type="ECO:0000313" key="4">
    <source>
        <dbReference type="Proteomes" id="UP001354971"/>
    </source>
</evidence>
<dbReference type="PANTHER" id="PTHR30327:SF1">
    <property type="entry name" value="UPF0301 PROTEIN YQGE"/>
    <property type="match status" value="1"/>
</dbReference>
<evidence type="ECO:0000313" key="3">
    <source>
        <dbReference type="EMBL" id="MEE2525301.1"/>
    </source>
</evidence>
<sequence>MPGEGYLTGKLLIASPAIGDPRFDRALIYICDHDDEHAMGIAVNNPVEDLRLPTLFDQLGIESDIVLPDRAVLNGGPVDADRGFVLHTPDFSHEAATMRVSSNICLTATREVLDAMASDHPPRQAVLALGYAGWGPGQLEDELQASAWLVADPDEGLIFDDRFENKWERALEQIGVNPAHLSAISGHA</sequence>
<dbReference type="InterPro" id="IPR003774">
    <property type="entry name" value="AlgH-like"/>
</dbReference>
<dbReference type="Proteomes" id="UP001354971">
    <property type="component" value="Unassembled WGS sequence"/>
</dbReference>
<reference evidence="3 4" key="1">
    <citation type="submission" date="2024-01" db="EMBL/GenBank/DDBJ databases">
        <title>Hyphobacterium bacterium isolated from marine sediment.</title>
        <authorList>
            <person name="Zhao S."/>
        </authorList>
    </citation>
    <scope>NUCLEOTIDE SEQUENCE [LARGE SCALE GENOMIC DNA]</scope>
    <source>
        <strain evidence="4">HN65</strain>
    </source>
</reference>
<dbReference type="RefSeq" id="WP_330197964.1">
    <property type="nucleotide sequence ID" value="NZ_JAZDRP010000002.1"/>
</dbReference>
<comment type="caution">
    <text evidence="3">The sequence shown here is derived from an EMBL/GenBank/DDBJ whole genome shotgun (WGS) entry which is preliminary data.</text>
</comment>
<dbReference type="Pfam" id="PF02622">
    <property type="entry name" value="DUF179"/>
    <property type="match status" value="1"/>
</dbReference>
<protein>
    <recommendedName>
        <fullName evidence="2">UPF0301 protein V0U79_02910</fullName>
    </recommendedName>
</protein>
<evidence type="ECO:0000256" key="2">
    <source>
        <dbReference type="HAMAP-Rule" id="MF_00758"/>
    </source>
</evidence>
<dbReference type="HAMAP" id="MF_00758">
    <property type="entry name" value="UPF0301"/>
    <property type="match status" value="1"/>
</dbReference>
<comment type="similarity">
    <text evidence="1 2">Belongs to the UPF0301 (AlgH) family.</text>
</comment>
<proteinExistence type="inferred from homology"/>
<keyword evidence="4" id="KW-1185">Reference proteome</keyword>
<organism evidence="3 4">
    <name type="scientific">Hyphobacterium lacteum</name>
    <dbReference type="NCBI Taxonomy" id="3116575"/>
    <lineage>
        <taxon>Bacteria</taxon>
        <taxon>Pseudomonadati</taxon>
        <taxon>Pseudomonadota</taxon>
        <taxon>Alphaproteobacteria</taxon>
        <taxon>Maricaulales</taxon>
        <taxon>Maricaulaceae</taxon>
        <taxon>Hyphobacterium</taxon>
    </lineage>
</organism>
<gene>
    <name evidence="3" type="ORF">V0U79_02910</name>
</gene>
<accession>A0ABU7LNW3</accession>